<geneLocation type="plasmid" evidence="2 3">
    <name>pHGLR3</name>
</geneLocation>
<sequence length="53" mass="5945">MASEPPACRRRYLECDDDTDAGEAKTGTAEATPQLDIYVHIYAHIYVDGERET</sequence>
<dbReference type="EMBL" id="CP063208">
    <property type="protein sequence ID" value="QOS14137.1"/>
    <property type="molecule type" value="Genomic_DNA"/>
</dbReference>
<evidence type="ECO:0000313" key="2">
    <source>
        <dbReference type="EMBL" id="QOS14137.1"/>
    </source>
</evidence>
<evidence type="ECO:0000313" key="3">
    <source>
        <dbReference type="Proteomes" id="UP000663064"/>
    </source>
</evidence>
<protein>
    <submittedName>
        <fullName evidence="2">Uncharacterized protein</fullName>
    </submittedName>
</protein>
<accession>A0A871BLX7</accession>
<keyword evidence="2" id="KW-0614">Plasmid</keyword>
<evidence type="ECO:0000256" key="1">
    <source>
        <dbReference type="SAM" id="MobiDB-lite"/>
    </source>
</evidence>
<dbReference type="AlphaFoldDB" id="A0A871BLX7"/>
<reference evidence="2" key="1">
    <citation type="journal article" date="2021" name="Front. Microbiol.">
        <title>Cellular and Genomic Properties of Haloferax gibbonsii LR2-5, the Host of Euryarchaeal Virus HFTV1.</title>
        <authorList>
            <person name="Tittes C."/>
            <person name="Schwarzer S."/>
            <person name="Pfeiffer F."/>
            <person name="Dyall-Smith M."/>
            <person name="Rodriguez-Franco M."/>
            <person name="Oksanen H.M."/>
            <person name="Quax T.E.F."/>
        </authorList>
    </citation>
    <scope>NUCLEOTIDE SEQUENCE</scope>
    <source>
        <strain evidence="2">LR2-5</strain>
    </source>
</reference>
<feature type="region of interest" description="Disordered" evidence="1">
    <location>
        <begin position="1"/>
        <end position="30"/>
    </location>
</feature>
<organism evidence="2 3">
    <name type="scientific">Haloferax gibbonsii</name>
    <dbReference type="NCBI Taxonomy" id="35746"/>
    <lineage>
        <taxon>Archaea</taxon>
        <taxon>Methanobacteriati</taxon>
        <taxon>Methanobacteriota</taxon>
        <taxon>Stenosarchaea group</taxon>
        <taxon>Halobacteria</taxon>
        <taxon>Halobacteriales</taxon>
        <taxon>Haloferacaceae</taxon>
        <taxon>Haloferax</taxon>
    </lineage>
</organism>
<gene>
    <name evidence="2" type="ORF">HfgLR_25315</name>
</gene>
<proteinExistence type="predicted"/>
<dbReference type="Proteomes" id="UP000663064">
    <property type="component" value="Plasmid pHGLR3"/>
</dbReference>
<name>A0A871BLX7_HALGI</name>